<sequence length="293" mass="33142">MAEEEGFNPENVLAAMRAHANQPQDIVDPTMQLTVAEVDRARQVKAAVEAIPGLHSLSDFDIVQYALCAVDETMDQICHRVHCQQAFRQQYQIDDTAAQGVALFSQMTLQHPGMFLAADYLASSEGYMCIVDHAKFFPPKTDAQIRIHMAGTFYLNQALNPTFRAMRNGTTSMIECSGASFDNMDLKYMEKFAVEFFSHYPQKAKEKFFSSAESSITMLFALWNRFLPASIREKIHLGGELSGMDGQRIDVFYKQPTPEIARDRLCRKVLHLLTRRYDNQANFSLSKPSVMDG</sequence>
<dbReference type="EMBL" id="CAICTM010001007">
    <property type="protein sequence ID" value="CAB9519332.1"/>
    <property type="molecule type" value="Genomic_DNA"/>
</dbReference>
<evidence type="ECO:0000259" key="1">
    <source>
        <dbReference type="Pfam" id="PF00650"/>
    </source>
</evidence>
<protein>
    <recommendedName>
        <fullName evidence="1">CRAL-TRIO domain-containing protein</fullName>
    </recommendedName>
</protein>
<dbReference type="Pfam" id="PF00650">
    <property type="entry name" value="CRAL_TRIO"/>
    <property type="match status" value="1"/>
</dbReference>
<comment type="caution">
    <text evidence="2">The sequence shown here is derived from an EMBL/GenBank/DDBJ whole genome shotgun (WGS) entry which is preliminary data.</text>
</comment>
<dbReference type="Proteomes" id="UP001153069">
    <property type="component" value="Unassembled WGS sequence"/>
</dbReference>
<evidence type="ECO:0000313" key="2">
    <source>
        <dbReference type="EMBL" id="CAB9519332.1"/>
    </source>
</evidence>
<feature type="domain" description="CRAL-TRIO" evidence="1">
    <location>
        <begin position="125"/>
        <end position="237"/>
    </location>
</feature>
<name>A0A9N8EDV5_9STRA</name>
<gene>
    <name evidence="2" type="ORF">SEMRO_1009_G230690.1</name>
</gene>
<organism evidence="2 3">
    <name type="scientific">Seminavis robusta</name>
    <dbReference type="NCBI Taxonomy" id="568900"/>
    <lineage>
        <taxon>Eukaryota</taxon>
        <taxon>Sar</taxon>
        <taxon>Stramenopiles</taxon>
        <taxon>Ochrophyta</taxon>
        <taxon>Bacillariophyta</taxon>
        <taxon>Bacillariophyceae</taxon>
        <taxon>Bacillariophycidae</taxon>
        <taxon>Naviculales</taxon>
        <taxon>Naviculaceae</taxon>
        <taxon>Seminavis</taxon>
    </lineage>
</organism>
<reference evidence="2" key="1">
    <citation type="submission" date="2020-06" db="EMBL/GenBank/DDBJ databases">
        <authorList>
            <consortium name="Plant Systems Biology data submission"/>
        </authorList>
    </citation>
    <scope>NUCLEOTIDE SEQUENCE</scope>
    <source>
        <strain evidence="2">D6</strain>
    </source>
</reference>
<dbReference type="InterPro" id="IPR036865">
    <property type="entry name" value="CRAL-TRIO_dom_sf"/>
</dbReference>
<dbReference type="InterPro" id="IPR001251">
    <property type="entry name" value="CRAL-TRIO_dom"/>
</dbReference>
<keyword evidence="3" id="KW-1185">Reference proteome</keyword>
<dbReference type="Gene3D" id="3.40.525.10">
    <property type="entry name" value="CRAL-TRIO lipid binding domain"/>
    <property type="match status" value="1"/>
</dbReference>
<evidence type="ECO:0000313" key="3">
    <source>
        <dbReference type="Proteomes" id="UP001153069"/>
    </source>
</evidence>
<proteinExistence type="predicted"/>
<accession>A0A9N8EDV5</accession>
<dbReference type="SUPFAM" id="SSF52087">
    <property type="entry name" value="CRAL/TRIO domain"/>
    <property type="match status" value="1"/>
</dbReference>
<dbReference type="AlphaFoldDB" id="A0A9N8EDV5"/>